<evidence type="ECO:0000259" key="2">
    <source>
        <dbReference type="SMART" id="SM00418"/>
    </source>
</evidence>
<dbReference type="SUPFAM" id="SSF46785">
    <property type="entry name" value="Winged helix' DNA-binding domain"/>
    <property type="match status" value="1"/>
</dbReference>
<protein>
    <submittedName>
        <fullName evidence="3">Helix-turn-helix protein</fullName>
    </submittedName>
</protein>
<accession>A0A562QIL2</accession>
<reference evidence="3 4" key="1">
    <citation type="journal article" date="2015" name="Stand. Genomic Sci.">
        <title>Genomic Encyclopedia of Bacterial and Archaeal Type Strains, Phase III: the genomes of soil and plant-associated and newly described type strains.</title>
        <authorList>
            <person name="Whitman W.B."/>
            <person name="Woyke T."/>
            <person name="Klenk H.P."/>
            <person name="Zhou Y."/>
            <person name="Lilburn T.G."/>
            <person name="Beck B.J."/>
            <person name="De Vos P."/>
            <person name="Vandamme P."/>
            <person name="Eisen J.A."/>
            <person name="Garrity G."/>
            <person name="Hugenholtz P."/>
            <person name="Kyrpides N.C."/>
        </authorList>
    </citation>
    <scope>NUCLEOTIDE SEQUENCE [LARGE SCALE GENOMIC DNA]</scope>
    <source>
        <strain evidence="3 4">CGMCC 1.10116</strain>
    </source>
</reference>
<keyword evidence="1" id="KW-0238">DNA-binding</keyword>
<evidence type="ECO:0000313" key="4">
    <source>
        <dbReference type="Proteomes" id="UP000315711"/>
    </source>
</evidence>
<organism evidence="3 4">
    <name type="scientific">Halalkalibacter nanhaiisediminis</name>
    <dbReference type="NCBI Taxonomy" id="688079"/>
    <lineage>
        <taxon>Bacteria</taxon>
        <taxon>Bacillati</taxon>
        <taxon>Bacillota</taxon>
        <taxon>Bacilli</taxon>
        <taxon>Bacillales</taxon>
        <taxon>Bacillaceae</taxon>
        <taxon>Halalkalibacter</taxon>
    </lineage>
</organism>
<sequence>MTKKADVMLHPVRMRLIQTLLSYNAMTVQQLLEKLDDIPQATMYRHLKHLVDADLIEVINTKKIRGAIEKTYAIKKENLTISEEEVADTPVEEHLRYFMTYQANLLKEFENYVLKHSAKDFAKDGLGFSQTTLHLTADEMAQFGRELGEVIQRFAQNEPKPERQARTLATIFIPQK</sequence>
<keyword evidence="4" id="KW-1185">Reference proteome</keyword>
<comment type="caution">
    <text evidence="3">The sequence shown here is derived from an EMBL/GenBank/DDBJ whole genome shotgun (WGS) entry which is preliminary data.</text>
</comment>
<evidence type="ECO:0000313" key="3">
    <source>
        <dbReference type="EMBL" id="TWI56020.1"/>
    </source>
</evidence>
<dbReference type="InterPro" id="IPR011991">
    <property type="entry name" value="ArsR-like_HTH"/>
</dbReference>
<proteinExistence type="predicted"/>
<dbReference type="NCBIfam" id="NF005061">
    <property type="entry name" value="PRK06474.1"/>
    <property type="match status" value="1"/>
</dbReference>
<dbReference type="InterPro" id="IPR001845">
    <property type="entry name" value="HTH_ArsR_DNA-bd_dom"/>
</dbReference>
<dbReference type="InterPro" id="IPR036388">
    <property type="entry name" value="WH-like_DNA-bd_sf"/>
</dbReference>
<dbReference type="AlphaFoldDB" id="A0A562QIL2"/>
<dbReference type="GO" id="GO:0003677">
    <property type="term" value="F:DNA binding"/>
    <property type="evidence" value="ECO:0007669"/>
    <property type="project" value="UniProtKB-KW"/>
</dbReference>
<dbReference type="Proteomes" id="UP000315711">
    <property type="component" value="Unassembled WGS sequence"/>
</dbReference>
<dbReference type="EMBL" id="VLKZ01000006">
    <property type="protein sequence ID" value="TWI56020.1"/>
    <property type="molecule type" value="Genomic_DNA"/>
</dbReference>
<evidence type="ECO:0000256" key="1">
    <source>
        <dbReference type="ARBA" id="ARBA00023125"/>
    </source>
</evidence>
<gene>
    <name evidence="3" type="ORF">IQ10_02625</name>
</gene>
<dbReference type="InterPro" id="IPR036390">
    <property type="entry name" value="WH_DNA-bd_sf"/>
</dbReference>
<dbReference type="Pfam" id="PF12840">
    <property type="entry name" value="HTH_20"/>
    <property type="match status" value="1"/>
</dbReference>
<dbReference type="Gene3D" id="1.10.10.10">
    <property type="entry name" value="Winged helix-like DNA-binding domain superfamily/Winged helix DNA-binding domain"/>
    <property type="match status" value="1"/>
</dbReference>
<dbReference type="GO" id="GO:0003700">
    <property type="term" value="F:DNA-binding transcription factor activity"/>
    <property type="evidence" value="ECO:0007669"/>
    <property type="project" value="InterPro"/>
</dbReference>
<dbReference type="CDD" id="cd00090">
    <property type="entry name" value="HTH_ARSR"/>
    <property type="match status" value="1"/>
</dbReference>
<feature type="domain" description="HTH arsR-type" evidence="2">
    <location>
        <begin position="3"/>
        <end position="88"/>
    </location>
</feature>
<dbReference type="RefSeq" id="WP_144450865.1">
    <property type="nucleotide sequence ID" value="NZ_VLKZ01000006.1"/>
</dbReference>
<dbReference type="Gene3D" id="6.10.140.2180">
    <property type="match status" value="1"/>
</dbReference>
<dbReference type="SMART" id="SM00418">
    <property type="entry name" value="HTH_ARSR"/>
    <property type="match status" value="1"/>
</dbReference>
<dbReference type="OrthoDB" id="5949858at2"/>
<name>A0A562QIL2_9BACI</name>